<keyword evidence="2" id="KW-0012">Acyltransferase</keyword>
<feature type="compositionally biased region" description="Pro residues" evidence="3">
    <location>
        <begin position="44"/>
        <end position="53"/>
    </location>
</feature>
<feature type="region of interest" description="Disordered" evidence="3">
    <location>
        <begin position="1"/>
        <end position="63"/>
    </location>
</feature>
<dbReference type="InterPro" id="IPR050832">
    <property type="entry name" value="Bact_Acetyltransf"/>
</dbReference>
<dbReference type="Proteomes" id="UP000190037">
    <property type="component" value="Unassembled WGS sequence"/>
</dbReference>
<dbReference type="InterPro" id="IPR000182">
    <property type="entry name" value="GNAT_dom"/>
</dbReference>
<evidence type="ECO:0000259" key="4">
    <source>
        <dbReference type="PROSITE" id="PS51186"/>
    </source>
</evidence>
<reference evidence="5 6" key="1">
    <citation type="submission" date="2017-03" db="EMBL/GenBank/DDBJ databases">
        <title>Draft genome sequence of Streptomyces scabrisporus NF3, endophyte isolated from Amphipterygium adstringens.</title>
        <authorList>
            <person name="Vazquez M."/>
            <person name="Ceapa C.D."/>
            <person name="Rodriguez Luna D."/>
            <person name="Sanchez Esquivel S."/>
        </authorList>
    </citation>
    <scope>NUCLEOTIDE SEQUENCE [LARGE SCALE GENOMIC DNA]</scope>
    <source>
        <strain evidence="5 6">NF3</strain>
    </source>
</reference>
<feature type="domain" description="N-acetyltransferase" evidence="4">
    <location>
        <begin position="206"/>
        <end position="381"/>
    </location>
</feature>
<dbReference type="SUPFAM" id="SSF55729">
    <property type="entry name" value="Acyl-CoA N-acyltransferases (Nat)"/>
    <property type="match status" value="1"/>
</dbReference>
<dbReference type="CDD" id="cd04301">
    <property type="entry name" value="NAT_SF"/>
    <property type="match status" value="1"/>
</dbReference>
<accession>A0A1T3NJ47</accession>
<dbReference type="Pfam" id="PF00583">
    <property type="entry name" value="Acetyltransf_1"/>
    <property type="match status" value="1"/>
</dbReference>
<feature type="compositionally biased region" description="Polar residues" evidence="3">
    <location>
        <begin position="1"/>
        <end position="11"/>
    </location>
</feature>
<dbReference type="EMBL" id="MWQN01000005">
    <property type="protein sequence ID" value="OPC76859.1"/>
    <property type="molecule type" value="Genomic_DNA"/>
</dbReference>
<dbReference type="GO" id="GO:0016747">
    <property type="term" value="F:acyltransferase activity, transferring groups other than amino-acyl groups"/>
    <property type="evidence" value="ECO:0007669"/>
    <property type="project" value="InterPro"/>
</dbReference>
<evidence type="ECO:0000256" key="2">
    <source>
        <dbReference type="ARBA" id="ARBA00023315"/>
    </source>
</evidence>
<name>A0A1T3NJ47_9ACTN</name>
<gene>
    <name evidence="5" type="ORF">B4N89_46160</name>
</gene>
<evidence type="ECO:0000256" key="3">
    <source>
        <dbReference type="SAM" id="MobiDB-lite"/>
    </source>
</evidence>
<evidence type="ECO:0000256" key="1">
    <source>
        <dbReference type="ARBA" id="ARBA00022679"/>
    </source>
</evidence>
<dbReference type="PROSITE" id="PS51186">
    <property type="entry name" value="GNAT"/>
    <property type="match status" value="1"/>
</dbReference>
<keyword evidence="6" id="KW-1185">Reference proteome</keyword>
<dbReference type="Gene3D" id="3.40.630.30">
    <property type="match status" value="1"/>
</dbReference>
<dbReference type="PANTHER" id="PTHR43877:SF2">
    <property type="entry name" value="AMINOALKYLPHOSPHONATE N-ACETYLTRANSFERASE-RELATED"/>
    <property type="match status" value="1"/>
</dbReference>
<sequence>MFSKSPRSWQLRSVPIHPDRPRSMSSTEETLCRPVLSRSEIDPPMQPRVPNPGVPRSKSPPWRKQWTPSYGFPRCPWSDQEPFPAPGGSGEGIPVGCTEESELEWNSSRDTEVNRIALSLREIRARRRRLQMSETPQTQLKTSGEPDVLRKLVAELCAVLTDVQEIAHKTYVGDMPQESVRALAGRILRVIADDSTAGARLVPAHFTIRNAQRADADTFVGLIGQINPESPNLPHVRRAIDNQEGVSLRANNTLALVAVGRHGKPIGALLGGIPQWLIEDRSCPPAYRLPLMTRVAYISSVFVTPACRGTGVGRALIGHAETLFHAGGRTIVTLVHSPELIPYYRALGYTAFTTFAAHLSKDALLRLDSSDGSLVATKALDESVGRAVIFGLPVPVITGILESLPPSAWYDGERLRF</sequence>
<proteinExistence type="predicted"/>
<dbReference type="AlphaFoldDB" id="A0A1T3NJ47"/>
<keyword evidence="1" id="KW-0808">Transferase</keyword>
<protein>
    <recommendedName>
        <fullName evidence="4">N-acetyltransferase domain-containing protein</fullName>
    </recommendedName>
</protein>
<evidence type="ECO:0000313" key="5">
    <source>
        <dbReference type="EMBL" id="OPC76859.1"/>
    </source>
</evidence>
<comment type="caution">
    <text evidence="5">The sequence shown here is derived from an EMBL/GenBank/DDBJ whole genome shotgun (WGS) entry which is preliminary data.</text>
</comment>
<organism evidence="5 6">
    <name type="scientific">Embleya scabrispora</name>
    <dbReference type="NCBI Taxonomy" id="159449"/>
    <lineage>
        <taxon>Bacteria</taxon>
        <taxon>Bacillati</taxon>
        <taxon>Actinomycetota</taxon>
        <taxon>Actinomycetes</taxon>
        <taxon>Kitasatosporales</taxon>
        <taxon>Streptomycetaceae</taxon>
        <taxon>Embleya</taxon>
    </lineage>
</organism>
<dbReference type="InterPro" id="IPR016181">
    <property type="entry name" value="Acyl_CoA_acyltransferase"/>
</dbReference>
<evidence type="ECO:0000313" key="6">
    <source>
        <dbReference type="Proteomes" id="UP000190037"/>
    </source>
</evidence>
<dbReference type="PANTHER" id="PTHR43877">
    <property type="entry name" value="AMINOALKYLPHOSPHONATE N-ACETYLTRANSFERASE-RELATED-RELATED"/>
    <property type="match status" value="1"/>
</dbReference>